<dbReference type="CDD" id="cd00090">
    <property type="entry name" value="HTH_ARSR"/>
    <property type="match status" value="1"/>
</dbReference>
<keyword evidence="6 13" id="KW-0378">Hydrolase</keyword>
<reference evidence="17" key="1">
    <citation type="submission" date="2021-02" db="EMBL/GenBank/DDBJ databases">
        <title>Infant gut strain persistence is associated with maternal origin, phylogeny, and functional potential including surface adhesion and iron acquisition.</title>
        <authorList>
            <person name="Lou Y.C."/>
        </authorList>
    </citation>
    <scope>NUCLEOTIDE SEQUENCE</scope>
    <source>
        <strain evidence="17">L3_128_245G1_dasL3_128_245G1_concoct_49</strain>
    </source>
</reference>
<dbReference type="HAMAP" id="MF_00015">
    <property type="entry name" value="LexA"/>
    <property type="match status" value="1"/>
</dbReference>
<evidence type="ECO:0000256" key="3">
    <source>
        <dbReference type="ARBA" id="ARBA00022491"/>
    </source>
</evidence>
<dbReference type="GO" id="GO:0003677">
    <property type="term" value="F:DNA binding"/>
    <property type="evidence" value="ECO:0007669"/>
    <property type="project" value="UniProtKB-UniRule"/>
</dbReference>
<dbReference type="PANTHER" id="PTHR33516">
    <property type="entry name" value="LEXA REPRESSOR"/>
    <property type="match status" value="1"/>
</dbReference>
<dbReference type="GO" id="GO:0006260">
    <property type="term" value="P:DNA replication"/>
    <property type="evidence" value="ECO:0007669"/>
    <property type="project" value="UniProtKB-UniRule"/>
</dbReference>
<keyword evidence="5 13" id="KW-0227">DNA damage</keyword>
<evidence type="ECO:0000259" key="15">
    <source>
        <dbReference type="Pfam" id="PF00717"/>
    </source>
</evidence>
<dbReference type="InterPro" id="IPR015927">
    <property type="entry name" value="Peptidase_S24_S26A/B/C"/>
</dbReference>
<dbReference type="GO" id="GO:0006508">
    <property type="term" value="P:proteolysis"/>
    <property type="evidence" value="ECO:0007669"/>
    <property type="project" value="InterPro"/>
</dbReference>
<dbReference type="InterPro" id="IPR039418">
    <property type="entry name" value="LexA-like"/>
</dbReference>
<keyword evidence="12 13" id="KW-0742">SOS response</keyword>
<dbReference type="FunFam" id="1.10.10.10:FF:000009">
    <property type="entry name" value="LexA repressor"/>
    <property type="match status" value="1"/>
</dbReference>
<dbReference type="SUPFAM" id="SSF46785">
    <property type="entry name" value="Winged helix' DNA-binding domain"/>
    <property type="match status" value="1"/>
</dbReference>
<keyword evidence="4 13" id="KW-0235">DNA replication</keyword>
<comment type="similarity">
    <text evidence="1 13 14">Belongs to the peptidase S24 family.</text>
</comment>
<keyword evidence="3 13" id="KW-0678">Repressor</keyword>
<dbReference type="GO" id="GO:0009432">
    <property type="term" value="P:SOS response"/>
    <property type="evidence" value="ECO:0007669"/>
    <property type="project" value="UniProtKB-UniRule"/>
</dbReference>
<evidence type="ECO:0000256" key="7">
    <source>
        <dbReference type="ARBA" id="ARBA00022813"/>
    </source>
</evidence>
<feature type="DNA-binding region" description="H-T-H motif" evidence="13">
    <location>
        <begin position="82"/>
        <end position="102"/>
    </location>
</feature>
<evidence type="ECO:0000256" key="14">
    <source>
        <dbReference type="RuleBase" id="RU003991"/>
    </source>
</evidence>
<evidence type="ECO:0000256" key="6">
    <source>
        <dbReference type="ARBA" id="ARBA00022801"/>
    </source>
</evidence>
<dbReference type="SUPFAM" id="SSF51306">
    <property type="entry name" value="LexA/Signal peptidase"/>
    <property type="match status" value="1"/>
</dbReference>
<feature type="domain" description="Peptidase S24/S26A/S26B/S26C" evidence="15">
    <location>
        <begin position="147"/>
        <end position="259"/>
    </location>
</feature>
<evidence type="ECO:0000256" key="1">
    <source>
        <dbReference type="ARBA" id="ARBA00007484"/>
    </source>
</evidence>
<evidence type="ECO:0000256" key="9">
    <source>
        <dbReference type="ARBA" id="ARBA00023125"/>
    </source>
</evidence>
<feature type="active site" description="For autocatalytic cleavage activity" evidence="13">
    <location>
        <position position="189"/>
    </location>
</feature>
<dbReference type="OrthoDB" id="9802364at2"/>
<evidence type="ECO:0000256" key="13">
    <source>
        <dbReference type="HAMAP-Rule" id="MF_00015"/>
    </source>
</evidence>
<dbReference type="PRINTS" id="PR00726">
    <property type="entry name" value="LEXASERPTASE"/>
</dbReference>
<keyword evidence="9 13" id="KW-0238">DNA-binding</keyword>
<organism evidence="17 18">
    <name type="scientific">Collinsella intestinalis</name>
    <dbReference type="NCBI Taxonomy" id="147207"/>
    <lineage>
        <taxon>Bacteria</taxon>
        <taxon>Bacillati</taxon>
        <taxon>Actinomycetota</taxon>
        <taxon>Coriobacteriia</taxon>
        <taxon>Coriobacteriales</taxon>
        <taxon>Coriobacteriaceae</taxon>
        <taxon>Collinsella</taxon>
    </lineage>
</organism>
<sequence length="265" mass="29183">MACSFRLCSLHIDINGRSDKTRSLRTGVRVLLSSNSCSCQEIFEQVFDEKGSAVSRKITKRQQQIYDFIRSYQKEKGYPPSVREMAAAVGLSSPSTVHAHLSALEEHGLIRRDATKPRALEVFNSDGSSYKPEESTASSARGTVKLPLVGRVAAGMPILAEQNIEDSFTVPTEIATDSSSFVLEVHGDSMINAGIFNGDYIIVREQKSAMNGEIVVAMIDGSATVKTFYKERGRVRLQPENDAMEPIYADNPTILGKVVALMRRF</sequence>
<accession>A0A943GPR7</accession>
<comment type="caution">
    <text evidence="17">The sequence shown here is derived from an EMBL/GenBank/DDBJ whole genome shotgun (WGS) entry which is preliminary data.</text>
</comment>
<dbReference type="AlphaFoldDB" id="A0A943GPR7"/>
<dbReference type="InterPro" id="IPR050077">
    <property type="entry name" value="LexA_repressor"/>
</dbReference>
<evidence type="ECO:0000259" key="16">
    <source>
        <dbReference type="Pfam" id="PF01726"/>
    </source>
</evidence>
<dbReference type="InterPro" id="IPR006197">
    <property type="entry name" value="Peptidase_S24_LexA"/>
</dbReference>
<comment type="subunit">
    <text evidence="2 13">Homodimer.</text>
</comment>
<evidence type="ECO:0000256" key="2">
    <source>
        <dbReference type="ARBA" id="ARBA00011738"/>
    </source>
</evidence>
<feature type="domain" description="LexA repressor DNA-binding" evidence="16">
    <location>
        <begin position="56"/>
        <end position="119"/>
    </location>
</feature>
<feature type="site" description="Cleavage; by autolysis" evidence="13">
    <location>
        <begin position="154"/>
        <end position="155"/>
    </location>
</feature>
<keyword evidence="10 13" id="KW-0804">Transcription</keyword>
<dbReference type="InterPro" id="IPR036390">
    <property type="entry name" value="WH_DNA-bd_sf"/>
</dbReference>
<evidence type="ECO:0000313" key="18">
    <source>
        <dbReference type="Proteomes" id="UP000738879"/>
    </source>
</evidence>
<dbReference type="FunFam" id="2.10.109.10:FF:000001">
    <property type="entry name" value="LexA repressor"/>
    <property type="match status" value="1"/>
</dbReference>
<protein>
    <recommendedName>
        <fullName evidence="13">LexA repressor</fullName>
        <ecNumber evidence="13">3.4.21.88</ecNumber>
    </recommendedName>
</protein>
<dbReference type="GO" id="GO:0004252">
    <property type="term" value="F:serine-type endopeptidase activity"/>
    <property type="evidence" value="ECO:0007669"/>
    <property type="project" value="UniProtKB-UniRule"/>
</dbReference>
<dbReference type="GO" id="GO:0006281">
    <property type="term" value="P:DNA repair"/>
    <property type="evidence" value="ECO:0007669"/>
    <property type="project" value="UniProtKB-UniRule"/>
</dbReference>
<dbReference type="GO" id="GO:0045892">
    <property type="term" value="P:negative regulation of DNA-templated transcription"/>
    <property type="evidence" value="ECO:0007669"/>
    <property type="project" value="UniProtKB-UniRule"/>
</dbReference>
<dbReference type="EMBL" id="JAGZJA010000001">
    <property type="protein sequence ID" value="MBS5146457.1"/>
    <property type="molecule type" value="Genomic_DNA"/>
</dbReference>
<dbReference type="EC" id="3.4.21.88" evidence="13"/>
<dbReference type="NCBIfam" id="TIGR00498">
    <property type="entry name" value="lexA"/>
    <property type="match status" value="1"/>
</dbReference>
<dbReference type="InterPro" id="IPR036286">
    <property type="entry name" value="LexA/Signal_pep-like_sf"/>
</dbReference>
<keyword evidence="11 13" id="KW-0234">DNA repair</keyword>
<dbReference type="Pfam" id="PF00717">
    <property type="entry name" value="Peptidase_S24"/>
    <property type="match status" value="1"/>
</dbReference>
<dbReference type="InterPro" id="IPR036388">
    <property type="entry name" value="WH-like_DNA-bd_sf"/>
</dbReference>
<dbReference type="Gene3D" id="1.10.10.10">
    <property type="entry name" value="Winged helix-like DNA-binding domain superfamily/Winged helix DNA-binding domain"/>
    <property type="match status" value="1"/>
</dbReference>
<dbReference type="InterPro" id="IPR006199">
    <property type="entry name" value="LexA_DNA-bd_dom"/>
</dbReference>
<dbReference type="Gene3D" id="2.10.109.10">
    <property type="entry name" value="Umud Fragment, subunit A"/>
    <property type="match status" value="1"/>
</dbReference>
<keyword evidence="7 13" id="KW-0068">Autocatalytic cleavage</keyword>
<dbReference type="Proteomes" id="UP000738879">
    <property type="component" value="Unassembled WGS sequence"/>
</dbReference>
<dbReference type="PANTHER" id="PTHR33516:SF2">
    <property type="entry name" value="LEXA REPRESSOR-RELATED"/>
    <property type="match status" value="1"/>
</dbReference>
<dbReference type="Pfam" id="PF01726">
    <property type="entry name" value="LexA_DNA_bind"/>
    <property type="match status" value="1"/>
</dbReference>
<evidence type="ECO:0000256" key="5">
    <source>
        <dbReference type="ARBA" id="ARBA00022763"/>
    </source>
</evidence>
<proteinExistence type="inferred from homology"/>
<evidence type="ECO:0000313" key="17">
    <source>
        <dbReference type="EMBL" id="MBS5146457.1"/>
    </source>
</evidence>
<dbReference type="InterPro" id="IPR006200">
    <property type="entry name" value="LexA"/>
</dbReference>
<evidence type="ECO:0000256" key="11">
    <source>
        <dbReference type="ARBA" id="ARBA00023204"/>
    </source>
</evidence>
<evidence type="ECO:0000256" key="4">
    <source>
        <dbReference type="ARBA" id="ARBA00022705"/>
    </source>
</evidence>
<comment type="function">
    <text evidence="13">Represses a number of genes involved in the response to DNA damage (SOS response), including recA and lexA. In the presence of single-stranded DNA, RecA interacts with LexA causing an autocatalytic cleavage which disrupts the DNA-binding part of LexA, leading to derepression of the SOS regulon and eventually DNA repair.</text>
</comment>
<evidence type="ECO:0000256" key="8">
    <source>
        <dbReference type="ARBA" id="ARBA00023015"/>
    </source>
</evidence>
<dbReference type="CDD" id="cd06529">
    <property type="entry name" value="S24_LexA-like"/>
    <property type="match status" value="1"/>
</dbReference>
<feature type="active site" description="For autocatalytic cleavage activity" evidence="13">
    <location>
        <position position="226"/>
    </location>
</feature>
<gene>
    <name evidence="13 17" type="primary">lexA</name>
    <name evidence="17" type="ORF">KHY67_01940</name>
</gene>
<dbReference type="InterPro" id="IPR011991">
    <property type="entry name" value="ArsR-like_HTH"/>
</dbReference>
<evidence type="ECO:0000256" key="10">
    <source>
        <dbReference type="ARBA" id="ARBA00023163"/>
    </source>
</evidence>
<name>A0A943GPR7_9ACTN</name>
<comment type="catalytic activity">
    <reaction evidence="13">
        <text>Hydrolysis of Ala-|-Gly bond in repressor LexA.</text>
        <dbReference type="EC" id="3.4.21.88"/>
    </reaction>
</comment>
<keyword evidence="8 13" id="KW-0805">Transcription regulation</keyword>
<evidence type="ECO:0000256" key="12">
    <source>
        <dbReference type="ARBA" id="ARBA00023236"/>
    </source>
</evidence>